<comment type="subcellular location">
    <subcellularLocation>
        <location evidence="1">Cell membrane</location>
        <topology evidence="1">Single-pass membrane protein</topology>
    </subcellularLocation>
    <subcellularLocation>
        <location evidence="7">Cell membrane</location>
        <topology evidence="7">Single-pass type II membrane protein</topology>
    </subcellularLocation>
</comment>
<dbReference type="Gene3D" id="3.30.420.270">
    <property type="match status" value="1"/>
</dbReference>
<name>A0A9Q7AE68_9BACT</name>
<evidence type="ECO:0000256" key="3">
    <source>
        <dbReference type="ARBA" id="ARBA00022475"/>
    </source>
</evidence>
<evidence type="ECO:0000313" key="10">
    <source>
        <dbReference type="Proteomes" id="UP000671879"/>
    </source>
</evidence>
<dbReference type="GO" id="GO:0015031">
    <property type="term" value="P:protein transport"/>
    <property type="evidence" value="ECO:0007669"/>
    <property type="project" value="UniProtKB-KW"/>
</dbReference>
<organism evidence="9 10">
    <name type="scientific">Aminithiophilus ramosus</name>
    <dbReference type="NCBI Taxonomy" id="3029084"/>
    <lineage>
        <taxon>Bacteria</taxon>
        <taxon>Thermotogati</taxon>
        <taxon>Synergistota</taxon>
        <taxon>Synergistia</taxon>
        <taxon>Synergistales</taxon>
        <taxon>Aminithiophilaceae</taxon>
        <taxon>Aminithiophilus</taxon>
    </lineage>
</organism>
<dbReference type="InterPro" id="IPR003400">
    <property type="entry name" value="ExbD"/>
</dbReference>
<evidence type="ECO:0000313" key="9">
    <source>
        <dbReference type="EMBL" id="QTX33093.1"/>
    </source>
</evidence>
<keyword evidence="7" id="KW-0653">Protein transport</keyword>
<evidence type="ECO:0000256" key="8">
    <source>
        <dbReference type="SAM" id="Phobius"/>
    </source>
</evidence>
<gene>
    <name evidence="9" type="ORF">KAR29_04120</name>
</gene>
<keyword evidence="7" id="KW-0813">Transport</keyword>
<keyword evidence="10" id="KW-1185">Reference proteome</keyword>
<keyword evidence="5 8" id="KW-1133">Transmembrane helix</keyword>
<reference evidence="10" key="1">
    <citation type="submission" date="2021-04" db="EMBL/GenBank/DDBJ databases">
        <title>A novel Synergistetes isolate from a pyrite-forming mixed culture.</title>
        <authorList>
            <person name="Bunk B."/>
            <person name="Sproer C."/>
            <person name="Spring S."/>
            <person name="Pester M."/>
        </authorList>
    </citation>
    <scope>NUCLEOTIDE SEQUENCE [LARGE SCALE GENOMIC DNA]</scope>
    <source>
        <strain evidence="10">J.5.4.2-T.3.5.2</strain>
    </source>
</reference>
<evidence type="ECO:0000256" key="1">
    <source>
        <dbReference type="ARBA" id="ARBA00004162"/>
    </source>
</evidence>
<evidence type="ECO:0000256" key="4">
    <source>
        <dbReference type="ARBA" id="ARBA00022692"/>
    </source>
</evidence>
<keyword evidence="6 8" id="KW-0472">Membrane</keyword>
<dbReference type="RefSeq" id="WP_274374367.1">
    <property type="nucleotide sequence ID" value="NZ_CP072943.1"/>
</dbReference>
<protein>
    <submittedName>
        <fullName evidence="9">Biopolymer transporter ExbD</fullName>
    </submittedName>
</protein>
<dbReference type="KEGG" id="aram:KAR29_04120"/>
<keyword evidence="4 7" id="KW-0812">Transmembrane</keyword>
<evidence type="ECO:0000256" key="2">
    <source>
        <dbReference type="ARBA" id="ARBA00005811"/>
    </source>
</evidence>
<comment type="similarity">
    <text evidence="2 7">Belongs to the ExbD/TolR family.</text>
</comment>
<evidence type="ECO:0000256" key="7">
    <source>
        <dbReference type="RuleBase" id="RU003879"/>
    </source>
</evidence>
<dbReference type="GO" id="GO:0022857">
    <property type="term" value="F:transmembrane transporter activity"/>
    <property type="evidence" value="ECO:0007669"/>
    <property type="project" value="InterPro"/>
</dbReference>
<dbReference type="EMBL" id="CP072943">
    <property type="protein sequence ID" value="QTX33093.1"/>
    <property type="molecule type" value="Genomic_DNA"/>
</dbReference>
<proteinExistence type="inferred from homology"/>
<feature type="transmembrane region" description="Helical" evidence="8">
    <location>
        <begin position="12"/>
        <end position="33"/>
    </location>
</feature>
<dbReference type="Pfam" id="PF02472">
    <property type="entry name" value="ExbD"/>
    <property type="match status" value="1"/>
</dbReference>
<evidence type="ECO:0000256" key="5">
    <source>
        <dbReference type="ARBA" id="ARBA00022989"/>
    </source>
</evidence>
<dbReference type="AlphaFoldDB" id="A0A9Q7AE68"/>
<dbReference type="PANTHER" id="PTHR30558">
    <property type="entry name" value="EXBD MEMBRANE COMPONENT OF PMF-DRIVEN MACROMOLECULE IMPORT SYSTEM"/>
    <property type="match status" value="1"/>
</dbReference>
<dbReference type="GO" id="GO:0005886">
    <property type="term" value="C:plasma membrane"/>
    <property type="evidence" value="ECO:0007669"/>
    <property type="project" value="UniProtKB-SubCell"/>
</dbReference>
<dbReference type="Proteomes" id="UP000671879">
    <property type="component" value="Chromosome"/>
</dbReference>
<keyword evidence="3" id="KW-1003">Cell membrane</keyword>
<accession>A0A9Q7AE68</accession>
<sequence length="129" mass="13882">MSRRRSSPEVDLTPLIDVLFMLILFFVLTAAFVQGRLDVDLPSGQGEPLPAHPLVITVLADGSFLWAGENVGRDDLLARAREAKEAKRPLLLAGDREVPYGLVASLLDGLRREGIDEIGLALGGGEPLP</sequence>
<evidence type="ECO:0000256" key="6">
    <source>
        <dbReference type="ARBA" id="ARBA00023136"/>
    </source>
</evidence>